<proteinExistence type="predicted"/>
<dbReference type="EMBL" id="PCTC01000029">
    <property type="protein sequence ID" value="PIP63642.1"/>
    <property type="molecule type" value="Genomic_DNA"/>
</dbReference>
<gene>
    <name evidence="1" type="ORF">COW97_01465</name>
</gene>
<evidence type="ECO:0000313" key="1">
    <source>
        <dbReference type="EMBL" id="PIP63642.1"/>
    </source>
</evidence>
<name>A0A2H0C181_9BACT</name>
<accession>A0A2H0C181</accession>
<protein>
    <submittedName>
        <fullName evidence="1">Uncharacterized protein</fullName>
    </submittedName>
</protein>
<organism evidence="1 2">
    <name type="scientific">Candidatus Roizmanbacteria bacterium CG22_combo_CG10-13_8_21_14_all_34_12</name>
    <dbReference type="NCBI Taxonomy" id="1974860"/>
    <lineage>
        <taxon>Bacteria</taxon>
        <taxon>Candidatus Roizmaniibacteriota</taxon>
    </lineage>
</organism>
<comment type="caution">
    <text evidence="1">The sequence shown here is derived from an EMBL/GenBank/DDBJ whole genome shotgun (WGS) entry which is preliminary data.</text>
</comment>
<sequence length="129" mass="14327">MPSEIYSNKITRAVGLLTGTALTISNDVLPWLAFFANKSNDFAHYLGSKYPFPPDPINMFNTAWLQEVVVKGLELIHLPFTNQVDATITIFGAIAGPTLIGLAMTPDRILKKFSTSRLKKIFSKQKNKV</sequence>
<reference evidence="1 2" key="1">
    <citation type="submission" date="2017-09" db="EMBL/GenBank/DDBJ databases">
        <title>Depth-based differentiation of microbial function through sediment-hosted aquifers and enrichment of novel symbionts in the deep terrestrial subsurface.</title>
        <authorList>
            <person name="Probst A.J."/>
            <person name="Ladd B."/>
            <person name="Jarett J.K."/>
            <person name="Geller-Mcgrath D.E."/>
            <person name="Sieber C.M."/>
            <person name="Emerson J.B."/>
            <person name="Anantharaman K."/>
            <person name="Thomas B.C."/>
            <person name="Malmstrom R."/>
            <person name="Stieglmeier M."/>
            <person name="Klingl A."/>
            <person name="Woyke T."/>
            <person name="Ryan C.M."/>
            <person name="Banfield J.F."/>
        </authorList>
    </citation>
    <scope>NUCLEOTIDE SEQUENCE [LARGE SCALE GENOMIC DNA]</scope>
    <source>
        <strain evidence="1">CG22_combo_CG10-13_8_21_14_all_34_12</strain>
    </source>
</reference>
<dbReference type="Proteomes" id="UP000229699">
    <property type="component" value="Unassembled WGS sequence"/>
</dbReference>
<dbReference type="AlphaFoldDB" id="A0A2H0C181"/>
<evidence type="ECO:0000313" key="2">
    <source>
        <dbReference type="Proteomes" id="UP000229699"/>
    </source>
</evidence>